<sequence length="330" mass="35763">MSKNLLEQLREVTVVVADTGDIKAIEKFTPRDATTNPSLITAAAQMPEYQDIVDQTLLQAKKDAGAGASKAQIVSLAFDRLAVSFGLKILQIIPGRVSTEVDARLSYDTEATVAKGREIIAQYKAAGIGPERILIKIASTWEGIRAAEILEKEGIHCNLTLLFGLHQAIACAEAGVTLISPFVGRILDWYKKSTGRDSYPSAEDPGVVSVTTIYNYYKKFGHKTEVMGASFRNVGEITELAGCDLLTISPSLLGELQATIGELPRKLDPAKAASMDIAKISIDKATFDKMHAEDQMAYDKLDEGIKGFTKALEDLEKLLADRLSSLEVAV</sequence>
<dbReference type="EC" id="2.2.1.2" evidence="5 11"/>
<dbReference type="NCBIfam" id="NF008965">
    <property type="entry name" value="PRK12309.1"/>
    <property type="match status" value="1"/>
</dbReference>
<comment type="pathway">
    <text evidence="3 11 12">Carbohydrate degradation; pentose phosphate pathway; D-glyceraldehyde 3-phosphate and beta-D-fructose 6-phosphate from D-ribose 5-phosphate and D-xylulose 5-phosphate (non-oxidative stage): step 2/3.</text>
</comment>
<keyword evidence="6 11" id="KW-0963">Cytoplasm</keyword>
<dbReference type="PROSITE" id="PS00958">
    <property type="entry name" value="TRANSALDOLASE_2"/>
    <property type="match status" value="1"/>
</dbReference>
<keyword evidence="14" id="KW-1185">Reference proteome</keyword>
<evidence type="ECO:0000313" key="14">
    <source>
        <dbReference type="Proteomes" id="UP000062645"/>
    </source>
</evidence>
<evidence type="ECO:0000256" key="10">
    <source>
        <dbReference type="ARBA" id="ARBA00048810"/>
    </source>
</evidence>
<keyword evidence="9 11" id="KW-0704">Schiff base</keyword>
<dbReference type="PANTHER" id="PTHR10683:SF18">
    <property type="entry name" value="TRANSALDOLASE"/>
    <property type="match status" value="1"/>
</dbReference>
<evidence type="ECO:0000256" key="5">
    <source>
        <dbReference type="ARBA" id="ARBA00013151"/>
    </source>
</evidence>
<dbReference type="GO" id="GO:0004801">
    <property type="term" value="F:transaldolase activity"/>
    <property type="evidence" value="ECO:0007669"/>
    <property type="project" value="UniProtKB-UniRule"/>
</dbReference>
<gene>
    <name evidence="11" type="primary">tal</name>
    <name evidence="13" type="ORF">ACX27_16955</name>
</gene>
<dbReference type="PROSITE" id="PS01054">
    <property type="entry name" value="TRANSALDOLASE_1"/>
    <property type="match status" value="1"/>
</dbReference>
<dbReference type="OrthoDB" id="9807051at2"/>
<comment type="catalytic activity">
    <reaction evidence="10 11 12">
        <text>D-sedoheptulose 7-phosphate + D-glyceraldehyde 3-phosphate = D-erythrose 4-phosphate + beta-D-fructose 6-phosphate</text>
        <dbReference type="Rhea" id="RHEA:17053"/>
        <dbReference type="ChEBI" id="CHEBI:16897"/>
        <dbReference type="ChEBI" id="CHEBI:57483"/>
        <dbReference type="ChEBI" id="CHEBI:57634"/>
        <dbReference type="ChEBI" id="CHEBI:59776"/>
        <dbReference type="EC" id="2.2.1.2"/>
    </reaction>
</comment>
<dbReference type="PANTHER" id="PTHR10683">
    <property type="entry name" value="TRANSALDOLASE"/>
    <property type="match status" value="1"/>
</dbReference>
<dbReference type="UniPathway" id="UPA00115">
    <property type="reaction ID" value="UER00414"/>
</dbReference>
<evidence type="ECO:0000256" key="12">
    <source>
        <dbReference type="RuleBase" id="RU004155"/>
    </source>
</evidence>
<comment type="function">
    <text evidence="1 11 12">Transaldolase is important for the balance of metabolites in the pentose-phosphate pathway.</text>
</comment>
<keyword evidence="8 11" id="KW-0570">Pentose shunt</keyword>
<dbReference type="Proteomes" id="UP000062645">
    <property type="component" value="Chromosome"/>
</dbReference>
<proteinExistence type="inferred from homology"/>
<dbReference type="CDD" id="cd00957">
    <property type="entry name" value="Transaldolase_TalAB"/>
    <property type="match status" value="1"/>
</dbReference>
<organism evidence="13 14">
    <name type="scientific">Nostoc piscinale CENA21</name>
    <dbReference type="NCBI Taxonomy" id="224013"/>
    <lineage>
        <taxon>Bacteria</taxon>
        <taxon>Bacillati</taxon>
        <taxon>Cyanobacteriota</taxon>
        <taxon>Cyanophyceae</taxon>
        <taxon>Nostocales</taxon>
        <taxon>Nostocaceae</taxon>
        <taxon>Nostoc</taxon>
    </lineage>
</organism>
<dbReference type="Gene3D" id="3.20.20.70">
    <property type="entry name" value="Aldolase class I"/>
    <property type="match status" value="1"/>
</dbReference>
<dbReference type="NCBIfam" id="TIGR00874">
    <property type="entry name" value="talAB"/>
    <property type="match status" value="1"/>
</dbReference>
<dbReference type="STRING" id="224013.ACX27_16955"/>
<evidence type="ECO:0000256" key="6">
    <source>
        <dbReference type="ARBA" id="ARBA00022490"/>
    </source>
</evidence>
<feature type="active site" description="Schiff-base intermediate with substrate" evidence="11">
    <location>
        <position position="136"/>
    </location>
</feature>
<dbReference type="InterPro" id="IPR018225">
    <property type="entry name" value="Transaldolase_AS"/>
</dbReference>
<evidence type="ECO:0000256" key="7">
    <source>
        <dbReference type="ARBA" id="ARBA00022679"/>
    </source>
</evidence>
<evidence type="ECO:0000256" key="3">
    <source>
        <dbReference type="ARBA" id="ARBA00004857"/>
    </source>
</evidence>
<dbReference type="Pfam" id="PF00923">
    <property type="entry name" value="TAL_FSA"/>
    <property type="match status" value="1"/>
</dbReference>
<dbReference type="GO" id="GO:0006098">
    <property type="term" value="P:pentose-phosphate shunt"/>
    <property type="evidence" value="ECO:0007669"/>
    <property type="project" value="UniProtKB-UniRule"/>
</dbReference>
<evidence type="ECO:0000256" key="11">
    <source>
        <dbReference type="HAMAP-Rule" id="MF_00492"/>
    </source>
</evidence>
<reference evidence="14" key="1">
    <citation type="submission" date="2015-07" db="EMBL/GenBank/DDBJ databases">
        <title>Genome Of Nitrogen-Fixing Cyanobacterium Nostoc piscinale CENA21 From Solimoes/Amazon River Floodplain Sediments And Comparative Genomics To Uncover Biosynthetic Natural Products Potential.</title>
        <authorList>
            <person name="Leao T.F."/>
            <person name="Leao P.N."/>
            <person name="Guimaraes P.I."/>
            <person name="de Melo A.G.C."/>
            <person name="Ramos R.T.J."/>
            <person name="Silva A."/>
            <person name="Fiore M.F."/>
            <person name="Schneider M.P.C."/>
        </authorList>
    </citation>
    <scope>NUCLEOTIDE SEQUENCE [LARGE SCALE GENOMIC DNA]</scope>
    <source>
        <strain evidence="14">CENA21</strain>
    </source>
</reference>
<dbReference type="GO" id="GO:0005737">
    <property type="term" value="C:cytoplasm"/>
    <property type="evidence" value="ECO:0007669"/>
    <property type="project" value="UniProtKB-SubCell"/>
</dbReference>
<dbReference type="KEGG" id="npz:ACX27_16955"/>
<dbReference type="EMBL" id="CP012036">
    <property type="protein sequence ID" value="ALF54142.1"/>
    <property type="molecule type" value="Genomic_DNA"/>
</dbReference>
<evidence type="ECO:0000313" key="13">
    <source>
        <dbReference type="EMBL" id="ALF54142.1"/>
    </source>
</evidence>
<dbReference type="SUPFAM" id="SSF51569">
    <property type="entry name" value="Aldolase"/>
    <property type="match status" value="1"/>
</dbReference>
<evidence type="ECO:0000256" key="1">
    <source>
        <dbReference type="ARBA" id="ARBA00003518"/>
    </source>
</evidence>
<dbReference type="HAMAP" id="MF_00492">
    <property type="entry name" value="Transaldolase_1"/>
    <property type="match status" value="1"/>
</dbReference>
<dbReference type="GO" id="GO:0005975">
    <property type="term" value="P:carbohydrate metabolic process"/>
    <property type="evidence" value="ECO:0007669"/>
    <property type="project" value="InterPro"/>
</dbReference>
<dbReference type="AlphaFoldDB" id="A0A0M5MH95"/>
<accession>A0A0M5MH95</accession>
<keyword evidence="7 11" id="KW-0808">Transferase</keyword>
<dbReference type="RefSeq" id="WP_062294608.1">
    <property type="nucleotide sequence ID" value="NZ_CP012036.1"/>
</dbReference>
<dbReference type="InterPro" id="IPR001585">
    <property type="entry name" value="TAL/FSA"/>
</dbReference>
<comment type="similarity">
    <text evidence="4 11 12">Belongs to the transaldolase family. Type 1 subfamily.</text>
</comment>
<comment type="subcellular location">
    <subcellularLocation>
        <location evidence="2 11">Cytoplasm</location>
    </subcellularLocation>
</comment>
<dbReference type="InterPro" id="IPR013785">
    <property type="entry name" value="Aldolase_TIM"/>
</dbReference>
<evidence type="ECO:0000256" key="2">
    <source>
        <dbReference type="ARBA" id="ARBA00004496"/>
    </source>
</evidence>
<dbReference type="FunFam" id="3.20.20.70:FF:000002">
    <property type="entry name" value="Transaldolase"/>
    <property type="match status" value="1"/>
</dbReference>
<evidence type="ECO:0000256" key="4">
    <source>
        <dbReference type="ARBA" id="ARBA00008012"/>
    </source>
</evidence>
<evidence type="ECO:0000256" key="8">
    <source>
        <dbReference type="ARBA" id="ARBA00023126"/>
    </source>
</evidence>
<protein>
    <recommendedName>
        <fullName evidence="5 11">Transaldolase</fullName>
        <ecNumber evidence="5 11">2.2.1.2</ecNumber>
    </recommendedName>
</protein>
<dbReference type="InterPro" id="IPR004730">
    <property type="entry name" value="Transaldolase_1"/>
</dbReference>
<dbReference type="PATRIC" id="fig|224013.5.peg.4058"/>
<evidence type="ECO:0000256" key="9">
    <source>
        <dbReference type="ARBA" id="ARBA00023270"/>
    </source>
</evidence>
<reference evidence="13 14" key="2">
    <citation type="journal article" date="2016" name="Genome Announc.">
        <title>Draft Genome Sequence of the N2-Fixing Cyanobacterium Nostoc piscinale CENA21, Isolated from the Brazilian Amazon Floodplain.</title>
        <authorList>
            <person name="Leao T."/>
            <person name="Guimaraes P.I."/>
            <person name="de Melo A.G."/>
            <person name="Ramos R.T."/>
            <person name="Leao P.N."/>
            <person name="Silva A."/>
            <person name="Fiore M.F."/>
            <person name="Schneider M.P."/>
        </authorList>
    </citation>
    <scope>NUCLEOTIDE SEQUENCE [LARGE SCALE GENOMIC DNA]</scope>
    <source>
        <strain evidence="13 14">CENA21</strain>
    </source>
</reference>
<name>A0A0M5MH95_9NOSO</name>